<evidence type="ECO:0000256" key="5">
    <source>
        <dbReference type="SAM" id="Coils"/>
    </source>
</evidence>
<comment type="similarity">
    <text evidence="2">Belongs to the SLA2 family.</text>
</comment>
<keyword evidence="3" id="KW-0963">Cytoplasm</keyword>
<dbReference type="Pfam" id="PF07651">
    <property type="entry name" value="ANTH"/>
    <property type="match status" value="1"/>
</dbReference>
<evidence type="ECO:0000256" key="2">
    <source>
        <dbReference type="ARBA" id="ARBA00010135"/>
    </source>
</evidence>
<feature type="coiled-coil region" evidence="5">
    <location>
        <begin position="723"/>
        <end position="754"/>
    </location>
</feature>
<dbReference type="eggNOG" id="KOG0980">
    <property type="taxonomic scope" value="Eukaryota"/>
</dbReference>
<dbReference type="CDD" id="cd17006">
    <property type="entry name" value="ANTH_N_HIP1_like"/>
    <property type="match status" value="1"/>
</dbReference>
<dbReference type="HOGENOM" id="CLU_006034_0_0_1"/>
<dbReference type="Proteomes" id="UP000007266">
    <property type="component" value="Linkage group 9"/>
</dbReference>
<dbReference type="GO" id="GO:0030864">
    <property type="term" value="C:cortical actin cytoskeleton"/>
    <property type="evidence" value="ECO:0000318"/>
    <property type="project" value="GO_Central"/>
</dbReference>
<dbReference type="FunFam" id="1.25.40.90:FF:000012">
    <property type="entry name" value="Huntingtin interacting protein 1-related"/>
    <property type="match status" value="1"/>
</dbReference>
<dbReference type="FunCoup" id="D6X0H5">
    <property type="interactions" value="654"/>
</dbReference>
<dbReference type="SUPFAM" id="SSF48464">
    <property type="entry name" value="ENTH/VHS domain"/>
    <property type="match status" value="1"/>
</dbReference>
<dbReference type="InterPro" id="IPR035964">
    <property type="entry name" value="I/LWEQ_dom_sf"/>
</dbReference>
<keyword evidence="10" id="KW-1185">Reference proteome</keyword>
<reference evidence="9 10" key="2">
    <citation type="journal article" date="2010" name="Nucleic Acids Res.">
        <title>BeetleBase in 2010: revisions to provide comprehensive genomic information for Tribolium castaneum.</title>
        <authorList>
            <person name="Kim H.S."/>
            <person name="Murphy T."/>
            <person name="Xia J."/>
            <person name="Caragea D."/>
            <person name="Park Y."/>
            <person name="Beeman R.W."/>
            <person name="Lorenzen M.D."/>
            <person name="Butcher S."/>
            <person name="Manak J.R."/>
            <person name="Brown S.J."/>
        </authorList>
    </citation>
    <scope>GENOME REANNOTATION</scope>
    <source>
        <strain evidence="9 10">Georgia GA2</strain>
    </source>
</reference>
<dbReference type="SUPFAM" id="SSF109885">
    <property type="entry name" value="I/LWEQ domain"/>
    <property type="match status" value="1"/>
</dbReference>
<comment type="subcellular location">
    <subcellularLocation>
        <location evidence="1">Cytoplasm</location>
    </subcellularLocation>
</comment>
<evidence type="ECO:0000313" key="10">
    <source>
        <dbReference type="Proteomes" id="UP000007266"/>
    </source>
</evidence>
<evidence type="ECO:0000256" key="1">
    <source>
        <dbReference type="ARBA" id="ARBA00004496"/>
    </source>
</evidence>
<dbReference type="GO" id="GO:0048268">
    <property type="term" value="P:clathrin coat assembly"/>
    <property type="evidence" value="ECO:0000318"/>
    <property type="project" value="GO_Central"/>
</dbReference>
<dbReference type="InterPro" id="IPR011417">
    <property type="entry name" value="ANTH_dom"/>
</dbReference>
<reference evidence="9 10" key="1">
    <citation type="journal article" date="2008" name="Nature">
        <title>The genome of the model beetle and pest Tribolium castaneum.</title>
        <authorList>
            <consortium name="Tribolium Genome Sequencing Consortium"/>
            <person name="Richards S."/>
            <person name="Gibbs R.A."/>
            <person name="Weinstock G.M."/>
            <person name="Brown S.J."/>
            <person name="Denell R."/>
            <person name="Beeman R.W."/>
            <person name="Gibbs R."/>
            <person name="Beeman R.W."/>
            <person name="Brown S.J."/>
            <person name="Bucher G."/>
            <person name="Friedrich M."/>
            <person name="Grimmelikhuijzen C.J."/>
            <person name="Klingler M."/>
            <person name="Lorenzen M."/>
            <person name="Richards S."/>
            <person name="Roth S."/>
            <person name="Schroder R."/>
            <person name="Tautz D."/>
            <person name="Zdobnov E.M."/>
            <person name="Muzny D."/>
            <person name="Gibbs R.A."/>
            <person name="Weinstock G.M."/>
            <person name="Attaway T."/>
            <person name="Bell S."/>
            <person name="Buhay C.J."/>
            <person name="Chandrabose M.N."/>
            <person name="Chavez D."/>
            <person name="Clerk-Blankenburg K.P."/>
            <person name="Cree A."/>
            <person name="Dao M."/>
            <person name="Davis C."/>
            <person name="Chacko J."/>
            <person name="Dinh H."/>
            <person name="Dugan-Rocha S."/>
            <person name="Fowler G."/>
            <person name="Garner T.T."/>
            <person name="Garnes J."/>
            <person name="Gnirke A."/>
            <person name="Hawes A."/>
            <person name="Hernandez J."/>
            <person name="Hines S."/>
            <person name="Holder M."/>
            <person name="Hume J."/>
            <person name="Jhangiani S.N."/>
            <person name="Joshi V."/>
            <person name="Khan Z.M."/>
            <person name="Jackson L."/>
            <person name="Kovar C."/>
            <person name="Kowis A."/>
            <person name="Lee S."/>
            <person name="Lewis L.R."/>
            <person name="Margolis J."/>
            <person name="Morgan M."/>
            <person name="Nazareth L.V."/>
            <person name="Nguyen N."/>
            <person name="Okwuonu G."/>
            <person name="Parker D."/>
            <person name="Richards S."/>
            <person name="Ruiz S.J."/>
            <person name="Santibanez J."/>
            <person name="Savard J."/>
            <person name="Scherer S.E."/>
            <person name="Schneider B."/>
            <person name="Sodergren E."/>
            <person name="Tautz D."/>
            <person name="Vattahil S."/>
            <person name="Villasana D."/>
            <person name="White C.S."/>
            <person name="Wright R."/>
            <person name="Park Y."/>
            <person name="Beeman R.W."/>
            <person name="Lord J."/>
            <person name="Oppert B."/>
            <person name="Lorenzen M."/>
            <person name="Brown S."/>
            <person name="Wang L."/>
            <person name="Savard J."/>
            <person name="Tautz D."/>
            <person name="Richards S."/>
            <person name="Weinstock G."/>
            <person name="Gibbs R.A."/>
            <person name="Liu Y."/>
            <person name="Worley K."/>
            <person name="Weinstock G."/>
            <person name="Elsik C.G."/>
            <person name="Reese J.T."/>
            <person name="Elhaik E."/>
            <person name="Landan G."/>
            <person name="Graur D."/>
            <person name="Arensburger P."/>
            <person name="Atkinson P."/>
            <person name="Beeman R.W."/>
            <person name="Beidler J."/>
            <person name="Brown S.J."/>
            <person name="Demuth J.P."/>
            <person name="Drury D.W."/>
            <person name="Du Y.Z."/>
            <person name="Fujiwara H."/>
            <person name="Lorenzen M."/>
            <person name="Maselli V."/>
            <person name="Osanai M."/>
            <person name="Park Y."/>
            <person name="Robertson H.M."/>
            <person name="Tu Z."/>
            <person name="Wang J.J."/>
            <person name="Wang S."/>
            <person name="Richards S."/>
            <person name="Song H."/>
            <person name="Zhang L."/>
            <person name="Sodergren E."/>
            <person name="Werner D."/>
            <person name="Stanke M."/>
            <person name="Morgenstern B."/>
            <person name="Solovyev V."/>
            <person name="Kosarev P."/>
            <person name="Brown G."/>
            <person name="Chen H.C."/>
            <person name="Ermolaeva O."/>
            <person name="Hlavina W."/>
            <person name="Kapustin Y."/>
            <person name="Kiryutin B."/>
            <person name="Kitts P."/>
            <person name="Maglott D."/>
            <person name="Pruitt K."/>
            <person name="Sapojnikov V."/>
            <person name="Souvorov A."/>
            <person name="Mackey A.J."/>
            <person name="Waterhouse R.M."/>
            <person name="Wyder S."/>
            <person name="Zdobnov E.M."/>
            <person name="Zdobnov E.M."/>
            <person name="Wyder S."/>
            <person name="Kriventseva E.V."/>
            <person name="Kadowaki T."/>
            <person name="Bork P."/>
            <person name="Aranda M."/>
            <person name="Bao R."/>
            <person name="Beermann A."/>
            <person name="Berns N."/>
            <person name="Bolognesi R."/>
            <person name="Bonneton F."/>
            <person name="Bopp D."/>
            <person name="Brown S.J."/>
            <person name="Bucher G."/>
            <person name="Butts T."/>
            <person name="Chaumot A."/>
            <person name="Denell R.E."/>
            <person name="Ferrier D.E."/>
            <person name="Friedrich M."/>
            <person name="Gordon C.M."/>
            <person name="Jindra M."/>
            <person name="Klingler M."/>
            <person name="Lan Q."/>
            <person name="Lattorff H.M."/>
            <person name="Laudet V."/>
            <person name="von Levetsow C."/>
            <person name="Liu Z."/>
            <person name="Lutz R."/>
            <person name="Lynch J.A."/>
            <person name="da Fonseca R.N."/>
            <person name="Posnien N."/>
            <person name="Reuter R."/>
            <person name="Roth S."/>
            <person name="Savard J."/>
            <person name="Schinko J.B."/>
            <person name="Schmitt C."/>
            <person name="Schoppmeier M."/>
            <person name="Schroder R."/>
            <person name="Shippy T.D."/>
            <person name="Simonnet F."/>
            <person name="Marques-Souza H."/>
            <person name="Tautz D."/>
            <person name="Tomoyasu Y."/>
            <person name="Trauner J."/>
            <person name="Van der Zee M."/>
            <person name="Vervoort M."/>
            <person name="Wittkopp N."/>
            <person name="Wimmer E.A."/>
            <person name="Yang X."/>
            <person name="Jones A.K."/>
            <person name="Sattelle D.B."/>
            <person name="Ebert P.R."/>
            <person name="Nelson D."/>
            <person name="Scott J.G."/>
            <person name="Beeman R.W."/>
            <person name="Muthukrishnan S."/>
            <person name="Kramer K.J."/>
            <person name="Arakane Y."/>
            <person name="Beeman R.W."/>
            <person name="Zhu Q."/>
            <person name="Hogenkamp D."/>
            <person name="Dixit R."/>
            <person name="Oppert B."/>
            <person name="Jiang H."/>
            <person name="Zou Z."/>
            <person name="Marshall J."/>
            <person name="Elpidina E."/>
            <person name="Vinokurov K."/>
            <person name="Oppert C."/>
            <person name="Zou Z."/>
            <person name="Evans J."/>
            <person name="Lu Z."/>
            <person name="Zhao P."/>
            <person name="Sumathipala N."/>
            <person name="Altincicek B."/>
            <person name="Vilcinskas A."/>
            <person name="Williams M."/>
            <person name="Hultmark D."/>
            <person name="Hetru C."/>
            <person name="Jiang H."/>
            <person name="Grimmelikhuijzen C.J."/>
            <person name="Hauser F."/>
            <person name="Cazzamali G."/>
            <person name="Williamson M."/>
            <person name="Park Y."/>
            <person name="Li B."/>
            <person name="Tanaka Y."/>
            <person name="Predel R."/>
            <person name="Neupert S."/>
            <person name="Schachtner J."/>
            <person name="Verleyen P."/>
            <person name="Raible F."/>
            <person name="Bork P."/>
            <person name="Friedrich M."/>
            <person name="Walden K.K."/>
            <person name="Robertson H.M."/>
            <person name="Angeli S."/>
            <person name="Foret S."/>
            <person name="Bucher G."/>
            <person name="Schuetz S."/>
            <person name="Maleszka R."/>
            <person name="Wimmer E.A."/>
            <person name="Beeman R.W."/>
            <person name="Lorenzen M."/>
            <person name="Tomoyasu Y."/>
            <person name="Miller S.C."/>
            <person name="Grossmann D."/>
            <person name="Bucher G."/>
        </authorList>
    </citation>
    <scope>NUCLEOTIDE SEQUENCE [LARGE SCALE GENOMIC DNA]</scope>
    <source>
        <strain evidence="9 10">Georgia GA2</strain>
    </source>
</reference>
<dbReference type="GO" id="GO:0035615">
    <property type="term" value="F:clathrin adaptor activity"/>
    <property type="evidence" value="ECO:0000318"/>
    <property type="project" value="GO_Central"/>
</dbReference>
<dbReference type="GO" id="GO:0080025">
    <property type="term" value="F:phosphatidylinositol-3,5-bisphosphate binding"/>
    <property type="evidence" value="ECO:0000318"/>
    <property type="project" value="GO_Central"/>
</dbReference>
<evidence type="ECO:0000256" key="6">
    <source>
        <dbReference type="SAM" id="MobiDB-lite"/>
    </source>
</evidence>
<feature type="domain" description="I/LWEQ" evidence="8">
    <location>
        <begin position="718"/>
        <end position="959"/>
    </location>
</feature>
<dbReference type="InterPro" id="IPR030224">
    <property type="entry name" value="Sla2_fam"/>
</dbReference>
<dbReference type="GO" id="GO:0007015">
    <property type="term" value="P:actin filament organization"/>
    <property type="evidence" value="ECO:0000318"/>
    <property type="project" value="GO_Central"/>
</dbReference>
<keyword evidence="4" id="KW-0009">Actin-binding</keyword>
<dbReference type="GO" id="GO:0032051">
    <property type="term" value="F:clathrin light chain binding"/>
    <property type="evidence" value="ECO:0000318"/>
    <property type="project" value="GO_Central"/>
</dbReference>
<proteinExistence type="inferred from homology"/>
<dbReference type="Gene3D" id="1.20.1410.10">
    <property type="entry name" value="I/LWEQ domain"/>
    <property type="match status" value="1"/>
</dbReference>
<accession>D6X0H5</accession>
<evidence type="ECO:0000259" key="8">
    <source>
        <dbReference type="PROSITE" id="PS50945"/>
    </source>
</evidence>
<dbReference type="InterPro" id="IPR008942">
    <property type="entry name" value="ENTH_VHS"/>
</dbReference>
<dbReference type="SMART" id="SM00307">
    <property type="entry name" value="ILWEQ"/>
    <property type="match status" value="1"/>
</dbReference>
<gene>
    <name evidence="9" type="primary">AUGUSTUS-3.0.2_11686</name>
    <name evidence="9" type="ORF">TcasGA2_TC011686</name>
</gene>
<organism evidence="9 10">
    <name type="scientific">Tribolium castaneum</name>
    <name type="common">Red flour beetle</name>
    <dbReference type="NCBI Taxonomy" id="7070"/>
    <lineage>
        <taxon>Eukaryota</taxon>
        <taxon>Metazoa</taxon>
        <taxon>Ecdysozoa</taxon>
        <taxon>Arthropoda</taxon>
        <taxon>Hexapoda</taxon>
        <taxon>Insecta</taxon>
        <taxon>Pterygota</taxon>
        <taxon>Neoptera</taxon>
        <taxon>Endopterygota</taxon>
        <taxon>Coleoptera</taxon>
        <taxon>Polyphaga</taxon>
        <taxon>Cucujiformia</taxon>
        <taxon>Tenebrionidae</taxon>
        <taxon>Tenebrionidae incertae sedis</taxon>
        <taxon>Tribolium</taxon>
    </lineage>
</organism>
<feature type="region of interest" description="Disordered" evidence="6">
    <location>
        <begin position="307"/>
        <end position="336"/>
    </location>
</feature>
<dbReference type="OrthoDB" id="8178130at2759"/>
<evidence type="ECO:0000256" key="4">
    <source>
        <dbReference type="ARBA" id="ARBA00023203"/>
    </source>
</evidence>
<dbReference type="AlphaFoldDB" id="D6X0H5"/>
<dbReference type="GO" id="GO:0043325">
    <property type="term" value="F:phosphatidylinositol-3,4-bisphosphate binding"/>
    <property type="evidence" value="ECO:0000318"/>
    <property type="project" value="GO_Central"/>
</dbReference>
<dbReference type="Gene3D" id="1.25.40.90">
    <property type="match status" value="1"/>
</dbReference>
<dbReference type="GO" id="GO:0030136">
    <property type="term" value="C:clathrin-coated vesicle"/>
    <property type="evidence" value="ECO:0000318"/>
    <property type="project" value="GO_Central"/>
</dbReference>
<feature type="coiled-coil region" evidence="5">
    <location>
        <begin position="365"/>
        <end position="406"/>
    </location>
</feature>
<feature type="domain" description="ENTH" evidence="7">
    <location>
        <begin position="20"/>
        <end position="148"/>
    </location>
</feature>
<dbReference type="InterPro" id="IPR002558">
    <property type="entry name" value="ILWEQ_dom"/>
</dbReference>
<feature type="coiled-coil region" evidence="5">
    <location>
        <begin position="446"/>
        <end position="561"/>
    </location>
</feature>
<name>D6X0H5_TRICA</name>
<dbReference type="Pfam" id="PF01608">
    <property type="entry name" value="I_LWEQ"/>
    <property type="match status" value="1"/>
</dbReference>
<dbReference type="GO" id="GO:0051015">
    <property type="term" value="F:actin filament binding"/>
    <property type="evidence" value="ECO:0000318"/>
    <property type="project" value="GO_Central"/>
</dbReference>
<dbReference type="PANTHER" id="PTHR10407:SF15">
    <property type="entry name" value="HUNTINGTIN INTERACTING PROTEIN 1"/>
    <property type="match status" value="1"/>
</dbReference>
<feature type="compositionally biased region" description="Polar residues" evidence="6">
    <location>
        <begin position="317"/>
        <end position="336"/>
    </location>
</feature>
<dbReference type="GO" id="GO:0006897">
    <property type="term" value="P:endocytosis"/>
    <property type="evidence" value="ECO:0000318"/>
    <property type="project" value="GO_Central"/>
</dbReference>
<evidence type="ECO:0000259" key="7">
    <source>
        <dbReference type="PROSITE" id="PS50942"/>
    </source>
</evidence>
<dbReference type="PANTHER" id="PTHR10407">
    <property type="entry name" value="HUNTINGTIN INTERACTING PROTEIN 1"/>
    <property type="match status" value="1"/>
</dbReference>
<sequence length="964" mass="109097">MASLSLPRVLHPRKTSLEIERENFEKSQAQALSKAINSQETPVKQKHVRSAIIGTFHTQGATTFWSIALKLPAMDDRIVAWKLCHVVHKILREGHPLCLVHSQRHRHDLDEIGKLWVHLKEGYGKMIRLYTSLLMTKLDFHRKNPRFPGHLGVSHEELESIGGNDINNYFQMTVEMFDYLDNIIDLQAAVFGSLDMARSNSMTSAGQCRLAPLIPCIQDASKLYDYCVKILFKLHFALPPDLLSGHRQRFLKQFKQLKSFYQNTSNLQYFKDLIAIPPLPENPPNFLIQSDLRTYVTQEVVVPQEPEEEHVTEGSLIDTSETSDFTDNHSRNSISPSPAHQEILVERDFLKSQCDKLSSDIGILLARNQKIVDDYQTKITNLETELATKESQLLQERQVKEDLMNQAFAVAQSQDCEQKVKDEKFNKLKEVYVKLRNDHIQKLREMAEAGKKVNQLTQQVSSIEQMKVELEATIVSLREQVAKSDEKLQKSANSQNEELEALKRDKELFNMETEILKKSIDDACKERDGLMVELREMRAKNEGLLREVEEWSEKFKVVEEESETVRKTSEDEIRKIVLQSLENNELTLKQALDEVDNPALTALSCSPDYLRSLSKVCLESLKYEIDLIKTTNSYVVVKANEITHRICVFVIQGRATGNNSPDINFGEKMAEECKILGGIILKLLQCFKERSDTKSLQNEAIVKLEEVAALADNINVSMNGIKAENLADLLESEMMEMDKAIEEAANRIQDMLTKSRTADSGIKLEVNSKLLDSCTTLMQAIRVLVQKSRLLQAEIVAQGKGTASAKEFYKRNHQWTDGFISAAKAVAVAAKFLLTAADKVVSSNGKLEQMVVAAQEIAASTAQLVVASRVKANRNSANLQQLTQASKGVTTATGTVVATVKDCSQLIDENEELDTSNLTLHQAKTLEMESQVRVLELEKELEQERHRLLALRKHHYKLEGDNEN</sequence>
<dbReference type="InParanoid" id="D6X0H5"/>
<dbReference type="InterPro" id="IPR013809">
    <property type="entry name" value="ENTH"/>
</dbReference>
<protein>
    <submittedName>
        <fullName evidence="9">Huntingtin-interacting protein 1-like Protein</fullName>
    </submittedName>
</protein>
<dbReference type="PROSITE" id="PS50942">
    <property type="entry name" value="ENTH"/>
    <property type="match status" value="1"/>
</dbReference>
<dbReference type="STRING" id="7070.D6X0H5"/>
<dbReference type="EMBL" id="KQ971372">
    <property type="protein sequence ID" value="EFA09572.1"/>
    <property type="molecule type" value="Genomic_DNA"/>
</dbReference>
<keyword evidence="5" id="KW-0175">Coiled coil</keyword>
<dbReference type="PROSITE" id="PS50945">
    <property type="entry name" value="I_LWEQ"/>
    <property type="match status" value="1"/>
</dbReference>
<evidence type="ECO:0000313" key="9">
    <source>
        <dbReference type="EMBL" id="EFA09572.1"/>
    </source>
</evidence>
<dbReference type="FunFam" id="1.20.1410.10:FF:000006">
    <property type="entry name" value="Huntingtin interacting protein"/>
    <property type="match status" value="1"/>
</dbReference>
<dbReference type="PhylomeDB" id="D6X0H5"/>
<dbReference type="OMA" id="FQMSVEM"/>
<evidence type="ECO:0000256" key="3">
    <source>
        <dbReference type="ARBA" id="ARBA00022490"/>
    </source>
</evidence>
<dbReference type="SMART" id="SM00273">
    <property type="entry name" value="ENTH"/>
    <property type="match status" value="1"/>
</dbReference>